<protein>
    <submittedName>
        <fullName evidence="1">Uncharacterized protein</fullName>
    </submittedName>
</protein>
<name>B7KMR9_GLOC7</name>
<dbReference type="AlphaFoldDB" id="B7KMR9"/>
<evidence type="ECO:0000313" key="1">
    <source>
        <dbReference type="EMBL" id="ACK74091.1"/>
    </source>
</evidence>
<reference evidence="2" key="1">
    <citation type="journal article" date="2011" name="MBio">
        <title>Novel metabolic attributes of the genus Cyanothece, comprising a group of unicellular nitrogen-fixing Cyanobacteria.</title>
        <authorList>
            <person name="Bandyopadhyay A."/>
            <person name="Elvitigala T."/>
            <person name="Welsh E."/>
            <person name="Stockel J."/>
            <person name="Liberton M."/>
            <person name="Min H."/>
            <person name="Sherman L.A."/>
            <person name="Pakrasi H.B."/>
        </authorList>
    </citation>
    <scope>NUCLEOTIDE SEQUENCE [LARGE SCALE GENOMIC DNA]</scope>
    <source>
        <strain evidence="2">PCC 7424</strain>
        <plasmid evidence="2">pP742402</plasmid>
    </source>
</reference>
<dbReference type="HOGENOM" id="CLU_515623_0_0_3"/>
<dbReference type="GO" id="GO:0051607">
    <property type="term" value="P:defense response to virus"/>
    <property type="evidence" value="ECO:0007669"/>
    <property type="project" value="InterPro"/>
</dbReference>
<keyword evidence="1" id="KW-0614">Plasmid</keyword>
<evidence type="ECO:0000313" key="2">
    <source>
        <dbReference type="Proteomes" id="UP000002384"/>
    </source>
</evidence>
<gene>
    <name evidence="1" type="ordered locus">PCC7424_5523</name>
</gene>
<dbReference type="InterPro" id="IPR019989">
    <property type="entry name" value="CRISPR-assoc_Csx13_N"/>
</dbReference>
<sequence length="522" mass="58427">MALKYRLFNPNYTICHRGAMGGLAATIKAWGDNLPEGIQAQYDAETITIDWDETLTEQEALEKILAASFKLTEDKLIDLPGQFIGEDSPDLRLVIHEALCLTFLQHNKMRPGEKTPRISPWQPVDQEDTEPITYRAINSYAHQKAQGTGLLDKAKEGEIGKFPFTATLPQSVIPGAMTGKKALQAMAEDAILLLYLMVGSVIFLLRPTTYRGKSDKKAREKAQACIVIPNVTNLKDFVDSLEILTATSKNIERFNSTYLGRIVGGAEEAALTFLSNIQADDIANSSGVSGCQVIAMGKVAWDKNQINRSLSIQLRNSYPEMTVFRAAKKYLGQSKWITAANGKRFAIPNSPVPELIAANLASERHWCAYFSDLISKKKDFQQMLFRQGGLHAMAKAVKDEDDQAIIQAFHKAWEMTMGQIGDRSREKNLDFSRLVEVKREKIRNEILRAKTASGLATWFLQFCTDATKGASLLPIRNEADRIRAFIFNARNFERFQNLLLFALLSYANDETNRNNNSEGDKN</sequence>
<proteinExistence type="predicted"/>
<dbReference type="EMBL" id="CP001293">
    <property type="protein sequence ID" value="ACK74091.1"/>
    <property type="molecule type" value="Genomic_DNA"/>
</dbReference>
<dbReference type="Proteomes" id="UP000002384">
    <property type="component" value="Plasmid pP742402"/>
</dbReference>
<keyword evidence="2" id="KW-1185">Reference proteome</keyword>
<dbReference type="RefSeq" id="WP_012599597.1">
    <property type="nucleotide sequence ID" value="NC_011737.1"/>
</dbReference>
<dbReference type="NCBIfam" id="TIGR03485">
    <property type="entry name" value="cas_csx13_N"/>
    <property type="match status" value="1"/>
</dbReference>
<dbReference type="KEGG" id="cyc:PCC7424_5523"/>
<geneLocation type="plasmid" evidence="1 2">
    <name>pP742402</name>
</geneLocation>
<accession>B7KMR9</accession>
<organism evidence="1 2">
    <name type="scientific">Gloeothece citriformis (strain PCC 7424)</name>
    <name type="common">Cyanothece sp. (strain PCC 7424)</name>
    <dbReference type="NCBI Taxonomy" id="65393"/>
    <lineage>
        <taxon>Bacteria</taxon>
        <taxon>Bacillati</taxon>
        <taxon>Cyanobacteriota</taxon>
        <taxon>Cyanophyceae</taxon>
        <taxon>Oscillatoriophycideae</taxon>
        <taxon>Chroococcales</taxon>
        <taxon>Aphanothecaceae</taxon>
        <taxon>Gloeothece</taxon>
        <taxon>Gloeothece citriformis</taxon>
    </lineage>
</organism>
<dbReference type="OrthoDB" id="5482104at2"/>